<dbReference type="PANTHER" id="PTHR19282">
    <property type="entry name" value="TETRASPANIN"/>
    <property type="match status" value="1"/>
</dbReference>
<keyword evidence="2" id="KW-0812">Transmembrane</keyword>
<dbReference type="InterPro" id="IPR008952">
    <property type="entry name" value="Tetraspanin_EC2_sf"/>
</dbReference>
<organism evidence="5 6">
    <name type="scientific">Jimgerdemannia flammicorona</name>
    <dbReference type="NCBI Taxonomy" id="994334"/>
    <lineage>
        <taxon>Eukaryota</taxon>
        <taxon>Fungi</taxon>
        <taxon>Fungi incertae sedis</taxon>
        <taxon>Mucoromycota</taxon>
        <taxon>Mucoromycotina</taxon>
        <taxon>Endogonomycetes</taxon>
        <taxon>Endogonales</taxon>
        <taxon>Endogonaceae</taxon>
        <taxon>Jimgerdemannia</taxon>
    </lineage>
</organism>
<sequence>MSFCAFCRRVSKYSLIAVNGLLAIMAISFLIIALLANVGNLPGANIIPKMLVYLVVVWAIFTFLVTGLGIAVAFKQTSKPMLYSYTVMIVLIFIFQASVAVVIYTNTIKMAGWLVSEWNAFDLLTRSEVQNEFRCCGFSGPLEAPAFTPQCNPAAANYITLPGCYPKMTSFIRSNFSIAYIILFLTLSLEVIAFVTITSILFAPSPEPSKPAKSDAEAADHRESRRTGIPLDDFEEGASQVTSRSSPDGAGTWESKSDYPYPGAIGNSQPEQRPDSRLTFIPYIGRKTGDDWNNSGHPPMPTRARSNLGVSRVPSQYTVMSEREPPTHNPRVNERVRTMSPFADVPERGRLGSFSDRGVPQSPRGSDRRTKATHEDDLISERSYVRTPWASERGSERGASERGSERGGSERHGSMRVSERGGHERQGSMRVSERGGHERQGSMRVSERGGHERHGSVRGSERGGGSDRAGSEPRGSIRSSERSGSERAFGGERPFMGEHRGSARGSERAFESERAFGGEHRGSLRGSDRGGSDRTFVSERALSERTISDDILSERAESYHEEVSEIGVDDSVSVRNYGIKMPPIPVYAQFNPHHNPHYNDASTVYGPSTRGGDDDYTVFKMYPATEAPTEYTRTEHTRTEYTDGRSDIMAAYLGKDPRKYKTHSPEPYY</sequence>
<dbReference type="GO" id="GO:0016020">
    <property type="term" value="C:membrane"/>
    <property type="evidence" value="ECO:0007669"/>
    <property type="project" value="UniProtKB-SubCell"/>
</dbReference>
<keyword evidence="3" id="KW-1133">Transmembrane helix</keyword>
<evidence type="ECO:0000313" key="5">
    <source>
        <dbReference type="EMBL" id="RUO96397.1"/>
    </source>
</evidence>
<reference evidence="5 6" key="1">
    <citation type="journal article" date="2018" name="New Phytol.">
        <title>Phylogenomics of Endogonaceae and evolution of mycorrhizas within Mucoromycota.</title>
        <authorList>
            <person name="Chang Y."/>
            <person name="Desiro A."/>
            <person name="Na H."/>
            <person name="Sandor L."/>
            <person name="Lipzen A."/>
            <person name="Clum A."/>
            <person name="Barry K."/>
            <person name="Grigoriev I.V."/>
            <person name="Martin F.M."/>
            <person name="Stajich J.E."/>
            <person name="Smith M.E."/>
            <person name="Bonito G."/>
            <person name="Spatafora J.W."/>
        </authorList>
    </citation>
    <scope>NUCLEOTIDE SEQUENCE [LARGE SCALE GENOMIC DNA]</scope>
    <source>
        <strain evidence="5 6">GMNB39</strain>
    </source>
</reference>
<dbReference type="EMBL" id="RBNI01021608">
    <property type="protein sequence ID" value="RUO96397.1"/>
    <property type="molecule type" value="Genomic_DNA"/>
</dbReference>
<evidence type="ECO:0000256" key="1">
    <source>
        <dbReference type="ARBA" id="ARBA00004141"/>
    </source>
</evidence>
<comment type="subcellular location">
    <subcellularLocation>
        <location evidence="1">Membrane</location>
        <topology evidence="1">Multi-pass membrane protein</topology>
    </subcellularLocation>
</comment>
<dbReference type="Proteomes" id="UP000268093">
    <property type="component" value="Unassembled WGS sequence"/>
</dbReference>
<gene>
    <name evidence="5" type="ORF">BC936DRAFT_142111</name>
</gene>
<dbReference type="InterPro" id="IPR018499">
    <property type="entry name" value="Tetraspanin/Peripherin"/>
</dbReference>
<dbReference type="OrthoDB" id="2279611at2759"/>
<evidence type="ECO:0000313" key="6">
    <source>
        <dbReference type="Proteomes" id="UP000268093"/>
    </source>
</evidence>
<name>A0A433A0X0_9FUNG</name>
<evidence type="ECO:0000256" key="4">
    <source>
        <dbReference type="ARBA" id="ARBA00023136"/>
    </source>
</evidence>
<dbReference type="AlphaFoldDB" id="A0A433A0X0"/>
<protein>
    <submittedName>
        <fullName evidence="5">Tetraspanin family-domain-containing protein</fullName>
    </submittedName>
</protein>
<comment type="caution">
    <text evidence="5">The sequence shown here is derived from an EMBL/GenBank/DDBJ whole genome shotgun (WGS) entry which is preliminary data.</text>
</comment>
<keyword evidence="6" id="KW-1185">Reference proteome</keyword>
<evidence type="ECO:0000256" key="3">
    <source>
        <dbReference type="ARBA" id="ARBA00022989"/>
    </source>
</evidence>
<keyword evidence="4" id="KW-0472">Membrane</keyword>
<dbReference type="SUPFAM" id="SSF48652">
    <property type="entry name" value="Tetraspanin"/>
    <property type="match status" value="1"/>
</dbReference>
<dbReference type="Pfam" id="PF00335">
    <property type="entry name" value="Tetraspanin"/>
    <property type="match status" value="1"/>
</dbReference>
<proteinExistence type="predicted"/>
<accession>A0A433A0X0</accession>
<evidence type="ECO:0000256" key="2">
    <source>
        <dbReference type="ARBA" id="ARBA00022692"/>
    </source>
</evidence>